<dbReference type="EMBL" id="LR796947">
    <property type="protein sequence ID" value="CAB4177291.1"/>
    <property type="molecule type" value="Genomic_DNA"/>
</dbReference>
<organism evidence="2">
    <name type="scientific">uncultured Caudovirales phage</name>
    <dbReference type="NCBI Taxonomy" id="2100421"/>
    <lineage>
        <taxon>Viruses</taxon>
        <taxon>Duplodnaviria</taxon>
        <taxon>Heunggongvirae</taxon>
        <taxon>Uroviricota</taxon>
        <taxon>Caudoviricetes</taxon>
        <taxon>Peduoviridae</taxon>
        <taxon>Maltschvirus</taxon>
        <taxon>Maltschvirus maltsch</taxon>
    </lineage>
</organism>
<evidence type="ECO:0000256" key="1">
    <source>
        <dbReference type="SAM" id="MobiDB-lite"/>
    </source>
</evidence>
<sequence length="353" mass="40180">MWQIVDGDVVYKPRTFDFVNPATGEIPDEKELFRQKQGMKEIEIRNLKQRLSSQAFAWIKVGTDNPDDPIVDRQVRRGPKGTFKLTYTGDVLDKGPQSGPVEYKQGTPKPPAAIGPGKGSLPLETTAKADITLSDVENTRVDIVPEENQNEYRKRIAREKVEKKEIKKGKPIPKSLSFEEIDRKFKGRTKSGEVKKYTPAKPSTEIEVKKAIDRLDSNIEKLKEMIDKQPVNSRTEETAKSLERVERMKLIKEAEYKDLMSRRSKQRTGTSVRPPSVSKLQKEQAYLENRLSKIDEAIKENVDKYNGIKKYEYGKAAPKQELLKVIKSHVADKKFATEALKVVLLILSRGKAK</sequence>
<name>A0A6J5Q727_9CAUD</name>
<accession>A0A6J5Q727</accession>
<reference evidence="2" key="1">
    <citation type="submission" date="2020-05" db="EMBL/GenBank/DDBJ databases">
        <authorList>
            <person name="Chiriac C."/>
            <person name="Salcher M."/>
            <person name="Ghai R."/>
            <person name="Kavagutti S V."/>
        </authorList>
    </citation>
    <scope>NUCLEOTIDE SEQUENCE</scope>
</reference>
<feature type="region of interest" description="Disordered" evidence="1">
    <location>
        <begin position="257"/>
        <end position="280"/>
    </location>
</feature>
<protein>
    <submittedName>
        <fullName evidence="2">Uncharacterized protein</fullName>
    </submittedName>
</protein>
<proteinExistence type="predicted"/>
<gene>
    <name evidence="2" type="ORF">UFOVP999_22</name>
</gene>
<evidence type="ECO:0000313" key="2">
    <source>
        <dbReference type="EMBL" id="CAB4177291.1"/>
    </source>
</evidence>